<evidence type="ECO:0000313" key="4">
    <source>
        <dbReference type="EMBL" id="UGS34822.1"/>
    </source>
</evidence>
<organism evidence="4 5">
    <name type="scientific">Capillimicrobium parvum</name>
    <dbReference type="NCBI Taxonomy" id="2884022"/>
    <lineage>
        <taxon>Bacteria</taxon>
        <taxon>Bacillati</taxon>
        <taxon>Actinomycetota</taxon>
        <taxon>Thermoleophilia</taxon>
        <taxon>Solirubrobacterales</taxon>
        <taxon>Capillimicrobiaceae</taxon>
        <taxon>Capillimicrobium</taxon>
    </lineage>
</organism>
<dbReference type="GO" id="GO:0016616">
    <property type="term" value="F:oxidoreductase activity, acting on the CH-OH group of donors, NAD or NADP as acceptor"/>
    <property type="evidence" value="ECO:0007669"/>
    <property type="project" value="TreeGrafter"/>
</dbReference>
<name>A0A9E6XW17_9ACTN</name>
<keyword evidence="2 4" id="KW-0560">Oxidoreductase</keyword>
<dbReference type="KEGG" id="sbae:DSM104329_01204"/>
<dbReference type="InterPro" id="IPR036291">
    <property type="entry name" value="NAD(P)-bd_dom_sf"/>
</dbReference>
<dbReference type="RefSeq" id="WP_259314488.1">
    <property type="nucleotide sequence ID" value="NZ_CP087164.1"/>
</dbReference>
<dbReference type="Gene3D" id="3.40.50.720">
    <property type="entry name" value="NAD(P)-binding Rossmann-like Domain"/>
    <property type="match status" value="1"/>
</dbReference>
<evidence type="ECO:0000313" key="5">
    <source>
        <dbReference type="Proteomes" id="UP001162834"/>
    </source>
</evidence>
<dbReference type="InterPro" id="IPR020904">
    <property type="entry name" value="Sc_DH/Rdtase_CS"/>
</dbReference>
<evidence type="ECO:0000256" key="2">
    <source>
        <dbReference type="ARBA" id="ARBA00023002"/>
    </source>
</evidence>
<protein>
    <submittedName>
        <fullName evidence="4">Dihydroanticapsin 7-dehydrogenase</fullName>
        <ecNumber evidence="4">1.1.1.385</ecNumber>
    </submittedName>
</protein>
<dbReference type="InterPro" id="IPR057326">
    <property type="entry name" value="KR_dom"/>
</dbReference>
<dbReference type="FunFam" id="3.40.50.720:FF:000084">
    <property type="entry name" value="Short-chain dehydrogenase reductase"/>
    <property type="match status" value="1"/>
</dbReference>
<dbReference type="EMBL" id="CP087164">
    <property type="protein sequence ID" value="UGS34822.1"/>
    <property type="molecule type" value="Genomic_DNA"/>
</dbReference>
<reference evidence="4" key="1">
    <citation type="journal article" date="2022" name="Int. J. Syst. Evol. Microbiol.">
        <title>Pseudomonas aegrilactucae sp. nov. and Pseudomonas morbosilactucae sp. nov., pathogens causing bacterial rot of lettuce in Japan.</title>
        <authorList>
            <person name="Sawada H."/>
            <person name="Fujikawa T."/>
            <person name="Satou M."/>
        </authorList>
    </citation>
    <scope>NUCLEOTIDE SEQUENCE</scope>
    <source>
        <strain evidence="4">0166_1</strain>
    </source>
</reference>
<dbReference type="CDD" id="cd05233">
    <property type="entry name" value="SDR_c"/>
    <property type="match status" value="1"/>
</dbReference>
<accession>A0A9E6XW17</accession>
<dbReference type="SUPFAM" id="SSF51735">
    <property type="entry name" value="NAD(P)-binding Rossmann-fold domains"/>
    <property type="match status" value="1"/>
</dbReference>
<proteinExistence type="inferred from homology"/>
<dbReference type="AlphaFoldDB" id="A0A9E6XW17"/>
<dbReference type="PROSITE" id="PS00061">
    <property type="entry name" value="ADH_SHORT"/>
    <property type="match status" value="1"/>
</dbReference>
<dbReference type="PANTHER" id="PTHR42760:SF115">
    <property type="entry name" value="3-OXOACYL-[ACYL-CARRIER-PROTEIN] REDUCTASE FABG"/>
    <property type="match status" value="1"/>
</dbReference>
<keyword evidence="5" id="KW-1185">Reference proteome</keyword>
<dbReference type="SMART" id="SM00822">
    <property type="entry name" value="PKS_KR"/>
    <property type="match status" value="1"/>
</dbReference>
<dbReference type="PANTHER" id="PTHR42760">
    <property type="entry name" value="SHORT-CHAIN DEHYDROGENASES/REDUCTASES FAMILY MEMBER"/>
    <property type="match status" value="1"/>
</dbReference>
<dbReference type="Pfam" id="PF13561">
    <property type="entry name" value="adh_short_C2"/>
    <property type="match status" value="1"/>
</dbReference>
<feature type="domain" description="Ketoreductase" evidence="3">
    <location>
        <begin position="6"/>
        <end position="196"/>
    </location>
</feature>
<sequence>MRMQAKTVLITGGGAGMGQAMARRFHGEGAAVAFLEIDPERLADTVGLLGGDRVLGIEGDVADPAAAERAVAETVAAFGSVDIVCNNAGILGEGLLAEMSLDIWQRVIDVDLTGVFLMCRAAIPQMLAQGRGVFVNTASSSAFVGGGGDAAYTAAKHGVVGLTRSIAVEYAKQGIRANALCPGPTATPMTAPVRGPEGGPYDDFIASIPAGRWAQPDEMARLALYLASDDADFVHGAAWCIDGGWTAF</sequence>
<gene>
    <name evidence="4" type="primary">bacC_3</name>
    <name evidence="4" type="ORF">DSM104329_01204</name>
</gene>
<dbReference type="PRINTS" id="PR00081">
    <property type="entry name" value="GDHRDH"/>
</dbReference>
<dbReference type="EC" id="1.1.1.385" evidence="4"/>
<dbReference type="PRINTS" id="PR00080">
    <property type="entry name" value="SDRFAMILY"/>
</dbReference>
<dbReference type="InterPro" id="IPR002347">
    <property type="entry name" value="SDR_fam"/>
</dbReference>
<evidence type="ECO:0000256" key="1">
    <source>
        <dbReference type="ARBA" id="ARBA00006484"/>
    </source>
</evidence>
<comment type="similarity">
    <text evidence="1">Belongs to the short-chain dehydrogenases/reductases (SDR) family.</text>
</comment>
<evidence type="ECO:0000259" key="3">
    <source>
        <dbReference type="SMART" id="SM00822"/>
    </source>
</evidence>
<dbReference type="Proteomes" id="UP001162834">
    <property type="component" value="Chromosome"/>
</dbReference>